<evidence type="ECO:0000313" key="3">
    <source>
        <dbReference type="EMBL" id="KJH45348.1"/>
    </source>
</evidence>
<dbReference type="Pfam" id="PF12738">
    <property type="entry name" value="PTCB-BRCT"/>
    <property type="match status" value="1"/>
</dbReference>
<accession>A0A0D8XL49</accession>
<reference evidence="3 4" key="1">
    <citation type="submission" date="2013-11" db="EMBL/GenBank/DDBJ databases">
        <title>Draft genome of the bovine lungworm Dictyocaulus viviparus.</title>
        <authorList>
            <person name="Mitreva M."/>
        </authorList>
    </citation>
    <scope>NUCLEOTIDE SEQUENCE [LARGE SCALE GENOMIC DNA]</scope>
    <source>
        <strain evidence="3 4">HannoverDv2000</strain>
    </source>
</reference>
<dbReference type="InterPro" id="IPR059215">
    <property type="entry name" value="BRCT2_TopBP1-like"/>
</dbReference>
<dbReference type="Pfam" id="PF21298">
    <property type="entry name" value="TopBP1_BRCT0"/>
    <property type="match status" value="1"/>
</dbReference>
<feature type="domain" description="BRCT" evidence="2">
    <location>
        <begin position="193"/>
        <end position="271"/>
    </location>
</feature>
<dbReference type="EMBL" id="KN716413">
    <property type="protein sequence ID" value="KJH45348.1"/>
    <property type="molecule type" value="Genomic_DNA"/>
</dbReference>
<dbReference type="InterPro" id="IPR036420">
    <property type="entry name" value="BRCT_dom_sf"/>
</dbReference>
<evidence type="ECO:0000259" key="2">
    <source>
        <dbReference type="PROSITE" id="PS50172"/>
    </source>
</evidence>
<dbReference type="InterPro" id="IPR049542">
    <property type="entry name" value="TopBP1-like_BRCT0"/>
</dbReference>
<dbReference type="Proteomes" id="UP000053766">
    <property type="component" value="Unassembled WGS sequence"/>
</dbReference>
<dbReference type="GO" id="GO:0033314">
    <property type="term" value="P:mitotic DNA replication checkpoint signaling"/>
    <property type="evidence" value="ECO:0007669"/>
    <property type="project" value="TreeGrafter"/>
</dbReference>
<sequence>MLCFVAIIFQKFLLNGRVGARLSKSFLDFQGVRRFLSSLASVSITKIMSAPAAPKKFRRSKECASLAAEGSDDTAVVAPVDVFCIEPTDPGITEEETNYCFETFTVSYVKMMNNCGVGAVWLSEKKALELASGDGAFYFVAVFRGRVFEHLKRIGVNLYGIHVVRQTLDSGGSLPRWDFPVYALNLTGACVCFTGLSLPRREDLKSKINYMNGVVSPSLTEKVTHLVTDFCDTASKKYAEARRMGLPVMSPMWVEKAWEASKAFSSDSYVTNETAKQYRLPIFNKMVITATGVGGTERMDIARLIELNGGRFSGDMKRNECTHLIADQTKGLKYKKVGFMF</sequence>
<keyword evidence="4" id="KW-1185">Reference proteome</keyword>
<dbReference type="GO" id="GO:0007095">
    <property type="term" value="P:mitotic G2 DNA damage checkpoint signaling"/>
    <property type="evidence" value="ECO:0007669"/>
    <property type="project" value="TreeGrafter"/>
</dbReference>
<dbReference type="PROSITE" id="PS50172">
    <property type="entry name" value="BRCT"/>
    <property type="match status" value="2"/>
</dbReference>
<dbReference type="SMART" id="SM00292">
    <property type="entry name" value="BRCT"/>
    <property type="match status" value="2"/>
</dbReference>
<organism evidence="3 4">
    <name type="scientific">Dictyocaulus viviparus</name>
    <name type="common">Bovine lungworm</name>
    <dbReference type="NCBI Taxonomy" id="29172"/>
    <lineage>
        <taxon>Eukaryota</taxon>
        <taxon>Metazoa</taxon>
        <taxon>Ecdysozoa</taxon>
        <taxon>Nematoda</taxon>
        <taxon>Chromadorea</taxon>
        <taxon>Rhabditida</taxon>
        <taxon>Rhabditina</taxon>
        <taxon>Rhabditomorpha</taxon>
        <taxon>Strongyloidea</taxon>
        <taxon>Metastrongylidae</taxon>
        <taxon>Dictyocaulus</taxon>
    </lineage>
</organism>
<dbReference type="OrthoDB" id="251770at2759"/>
<dbReference type="SUPFAM" id="SSF52113">
    <property type="entry name" value="BRCT domain"/>
    <property type="match status" value="2"/>
</dbReference>
<dbReference type="CDD" id="cd00027">
    <property type="entry name" value="BRCT"/>
    <property type="match status" value="1"/>
</dbReference>
<dbReference type="Gene3D" id="3.40.50.10190">
    <property type="entry name" value="BRCT domain"/>
    <property type="match status" value="3"/>
</dbReference>
<dbReference type="CDD" id="cd17731">
    <property type="entry name" value="BRCT_TopBP1_rpt2_like"/>
    <property type="match status" value="1"/>
</dbReference>
<dbReference type="GO" id="GO:0006270">
    <property type="term" value="P:DNA replication initiation"/>
    <property type="evidence" value="ECO:0007669"/>
    <property type="project" value="TreeGrafter"/>
</dbReference>
<dbReference type="PANTHER" id="PTHR13561">
    <property type="entry name" value="DNA REPLICATION REGULATOR DPB11-RELATED"/>
    <property type="match status" value="1"/>
</dbReference>
<dbReference type="InterPro" id="IPR001357">
    <property type="entry name" value="BRCT_dom"/>
</dbReference>
<evidence type="ECO:0000256" key="1">
    <source>
        <dbReference type="ARBA" id="ARBA00022737"/>
    </source>
</evidence>
<proteinExistence type="predicted"/>
<protein>
    <submittedName>
        <fullName evidence="3">BRCA1 protein</fullName>
    </submittedName>
</protein>
<feature type="domain" description="BRCT" evidence="2">
    <location>
        <begin position="278"/>
        <end position="341"/>
    </location>
</feature>
<gene>
    <name evidence="3" type="ORF">DICVIV_08624</name>
</gene>
<keyword evidence="1" id="KW-0677">Repeat</keyword>
<dbReference type="AlphaFoldDB" id="A0A0D8XL49"/>
<dbReference type="PANTHER" id="PTHR13561:SF20">
    <property type="entry name" value="DNA TOPOISOMERASE 2-BINDING PROTEIN 1"/>
    <property type="match status" value="1"/>
</dbReference>
<name>A0A0D8XL49_DICVI</name>
<dbReference type="Pfam" id="PF00533">
    <property type="entry name" value="BRCT"/>
    <property type="match status" value="1"/>
</dbReference>
<reference evidence="4" key="2">
    <citation type="journal article" date="2016" name="Sci. Rep.">
        <title>Dictyocaulus viviparus genome, variome and transcriptome elucidate lungworm biology and support future intervention.</title>
        <authorList>
            <person name="McNulty S.N."/>
            <person name="Strube C."/>
            <person name="Rosa B.A."/>
            <person name="Martin J.C."/>
            <person name="Tyagi R."/>
            <person name="Choi Y.J."/>
            <person name="Wang Q."/>
            <person name="Hallsworth Pepin K."/>
            <person name="Zhang X."/>
            <person name="Ozersky P."/>
            <person name="Wilson R.K."/>
            <person name="Sternberg P.W."/>
            <person name="Gasser R.B."/>
            <person name="Mitreva M."/>
        </authorList>
    </citation>
    <scope>NUCLEOTIDE SEQUENCE [LARGE SCALE GENOMIC DNA]</scope>
    <source>
        <strain evidence="4">HannoverDv2000</strain>
    </source>
</reference>
<dbReference type="STRING" id="29172.A0A0D8XL49"/>
<evidence type="ECO:0000313" key="4">
    <source>
        <dbReference type="Proteomes" id="UP000053766"/>
    </source>
</evidence>